<dbReference type="Pfam" id="PF18588">
    <property type="entry name" value="WcbI"/>
    <property type="match status" value="1"/>
</dbReference>
<evidence type="ECO:0000313" key="2">
    <source>
        <dbReference type="EMBL" id="NEV11468.1"/>
    </source>
</evidence>
<evidence type="ECO:0000313" key="3">
    <source>
        <dbReference type="Proteomes" id="UP000471190"/>
    </source>
</evidence>
<feature type="domain" description="Polysaccharide biosynthesis enzyme WcbI" evidence="1">
    <location>
        <begin position="4"/>
        <end position="197"/>
    </location>
</feature>
<comment type="caution">
    <text evidence="2">The sequence shown here is derived from an EMBL/GenBank/DDBJ whole genome shotgun (WGS) entry which is preliminary data.</text>
</comment>
<dbReference type="AlphaFoldDB" id="A0A6P1C340"/>
<dbReference type="InterPro" id="IPR041307">
    <property type="entry name" value="WcbI"/>
</dbReference>
<evidence type="ECO:0000259" key="1">
    <source>
        <dbReference type="Pfam" id="PF18588"/>
    </source>
</evidence>
<sequence>METWLVLSNCQTYELANSLKLLSSRFHIDAIDIWAFTKNIEKYKQELPRYFRVLLHPRFYSMDFDFSIAQNLDFIPSIGFDAYHPDICYAFSPGPVQGPMGFYHSMIVLAAYEVGLSVETTRKLFRRDVFERCGFFARWEGERARLLKHFAEYGLDIAPCFAQWSRGEAFMYSVNHPKIRCIHDIAGSFLKRLGVEPIVSGIKPVDDFLNGACYPVYPEIAEAFGTQGSYLFKLPDEYRLISLERFVELSFAAYSRLPPRSIQVESTFRARYDHVKTVVVEAAR</sequence>
<gene>
    <name evidence="2" type="ORF">GXW80_10725</name>
</gene>
<dbReference type="Proteomes" id="UP000471190">
    <property type="component" value="Unassembled WGS sequence"/>
</dbReference>
<name>A0A6P1C340_RHITR</name>
<dbReference type="RefSeq" id="WP_015343337.1">
    <property type="nucleotide sequence ID" value="NZ_JAADZA010000009.1"/>
</dbReference>
<dbReference type="EMBL" id="JAADZA010000009">
    <property type="protein sequence ID" value="NEV11468.1"/>
    <property type="molecule type" value="Genomic_DNA"/>
</dbReference>
<proteinExistence type="predicted"/>
<protein>
    <recommendedName>
        <fullName evidence="1">Polysaccharide biosynthesis enzyme WcbI domain-containing protein</fullName>
    </recommendedName>
</protein>
<organism evidence="2 3">
    <name type="scientific">Rhizobium tropici</name>
    <dbReference type="NCBI Taxonomy" id="398"/>
    <lineage>
        <taxon>Bacteria</taxon>
        <taxon>Pseudomonadati</taxon>
        <taxon>Pseudomonadota</taxon>
        <taxon>Alphaproteobacteria</taxon>
        <taxon>Hyphomicrobiales</taxon>
        <taxon>Rhizobiaceae</taxon>
        <taxon>Rhizobium/Agrobacterium group</taxon>
        <taxon>Rhizobium</taxon>
    </lineage>
</organism>
<accession>A0A6P1C340</accession>
<reference evidence="2 3" key="1">
    <citation type="submission" date="2020-02" db="EMBL/GenBank/DDBJ databases">
        <title>Draft genome sequence of Rhizobium tropici.</title>
        <authorList>
            <person name="Khayi S."/>
            <person name="Jemo M."/>
        </authorList>
    </citation>
    <scope>NUCLEOTIDE SEQUENCE [LARGE SCALE GENOMIC DNA]</scope>
    <source>
        <strain evidence="2 3">A12</strain>
    </source>
</reference>